<keyword evidence="2" id="KW-0479">Metal-binding</keyword>
<dbReference type="Pfam" id="PF04002">
    <property type="entry name" value="RadC"/>
    <property type="match status" value="1"/>
</dbReference>
<dbReference type="PROSITE" id="PS50249">
    <property type="entry name" value="MPN"/>
    <property type="match status" value="1"/>
</dbReference>
<evidence type="ECO:0000256" key="3">
    <source>
        <dbReference type="ARBA" id="ARBA00022801"/>
    </source>
</evidence>
<evidence type="ECO:0000256" key="4">
    <source>
        <dbReference type="ARBA" id="ARBA00022833"/>
    </source>
</evidence>
<gene>
    <name evidence="8" type="primary">radC</name>
    <name evidence="8" type="ORF">TTHT_1522</name>
</gene>
<dbReference type="AlphaFoldDB" id="A0A7R6SYU3"/>
<dbReference type="InterPro" id="IPR001405">
    <property type="entry name" value="UPF0758"/>
</dbReference>
<evidence type="ECO:0000256" key="6">
    <source>
        <dbReference type="RuleBase" id="RU003797"/>
    </source>
</evidence>
<protein>
    <submittedName>
        <fullName evidence="8">DNA repair protein RadC</fullName>
    </submittedName>
</protein>
<dbReference type="Pfam" id="PF20582">
    <property type="entry name" value="UPF0758_N"/>
    <property type="match status" value="1"/>
</dbReference>
<dbReference type="CDD" id="cd08071">
    <property type="entry name" value="MPN_DUF2466"/>
    <property type="match status" value="1"/>
</dbReference>
<dbReference type="NCBIfam" id="NF000642">
    <property type="entry name" value="PRK00024.1"/>
    <property type="match status" value="1"/>
</dbReference>
<dbReference type="GO" id="GO:0006508">
    <property type="term" value="P:proteolysis"/>
    <property type="evidence" value="ECO:0007669"/>
    <property type="project" value="UniProtKB-KW"/>
</dbReference>
<name>A0A7R6SYU3_9BACT</name>
<evidence type="ECO:0000313" key="8">
    <source>
        <dbReference type="EMBL" id="BBB33025.1"/>
    </source>
</evidence>
<dbReference type="InterPro" id="IPR046778">
    <property type="entry name" value="UPF0758_N"/>
</dbReference>
<dbReference type="EMBL" id="AP017470">
    <property type="protein sequence ID" value="BBB33025.1"/>
    <property type="molecule type" value="Genomic_DNA"/>
</dbReference>
<feature type="domain" description="MPN" evidence="7">
    <location>
        <begin position="94"/>
        <end position="216"/>
    </location>
</feature>
<reference evidence="8 9" key="1">
    <citation type="journal article" date="2012" name="Extremophiles">
        <title>Thermotomaculum hydrothermale gen. nov., sp. nov., a novel heterotrophic thermophile within the phylum Acidobacteria from a deep-sea hydrothermal vent chimney in the Southern Okinawa Trough.</title>
        <authorList>
            <person name="Izumi H."/>
            <person name="Nunoura T."/>
            <person name="Miyazaki M."/>
            <person name="Mino S."/>
            <person name="Toki T."/>
            <person name="Takai K."/>
            <person name="Sako Y."/>
            <person name="Sawabe T."/>
            <person name="Nakagawa S."/>
        </authorList>
    </citation>
    <scope>NUCLEOTIDE SEQUENCE [LARGE SCALE GENOMIC DNA]</scope>
    <source>
        <strain evidence="8 9">AC55</strain>
    </source>
</reference>
<keyword evidence="3" id="KW-0378">Hydrolase</keyword>
<keyword evidence="5" id="KW-0482">Metalloprotease</keyword>
<dbReference type="RefSeq" id="WP_201327324.1">
    <property type="nucleotide sequence ID" value="NZ_AP017470.1"/>
</dbReference>
<dbReference type="SUPFAM" id="SSF47781">
    <property type="entry name" value="RuvA domain 2-like"/>
    <property type="match status" value="1"/>
</dbReference>
<proteinExistence type="inferred from homology"/>
<evidence type="ECO:0000256" key="5">
    <source>
        <dbReference type="ARBA" id="ARBA00023049"/>
    </source>
</evidence>
<evidence type="ECO:0000259" key="7">
    <source>
        <dbReference type="PROSITE" id="PS50249"/>
    </source>
</evidence>
<dbReference type="InterPro" id="IPR010994">
    <property type="entry name" value="RuvA_2-like"/>
</dbReference>
<sequence>MKPREKLIECGANKLKDEELLAILLRTGIKGKPVVQFSKEILKEFGGFSGLLDADIKDLIKVKGLNTSKATLLKALLEIVHRYFREKITLSEFKLQNPESVYKFLMSSIKWEDREKFSVLFVNNASNLIDCETLFMGNVNSIPLFISEILKKALRKGSRGIIVAHNHLTENIKPSNEDIRFTKRLLDACNIVEIELIDHIIYNPQGYFSFKSEGII</sequence>
<dbReference type="PANTHER" id="PTHR30471">
    <property type="entry name" value="DNA REPAIR PROTEIN RADC"/>
    <property type="match status" value="1"/>
</dbReference>
<dbReference type="NCBIfam" id="TIGR00608">
    <property type="entry name" value="radc"/>
    <property type="match status" value="1"/>
</dbReference>
<organism evidence="8 9">
    <name type="scientific">Thermotomaculum hydrothermale</name>
    <dbReference type="NCBI Taxonomy" id="981385"/>
    <lineage>
        <taxon>Bacteria</taxon>
        <taxon>Pseudomonadati</taxon>
        <taxon>Acidobacteriota</taxon>
        <taxon>Holophagae</taxon>
        <taxon>Thermotomaculales</taxon>
        <taxon>Thermotomaculaceae</taxon>
        <taxon>Thermotomaculum</taxon>
    </lineage>
</organism>
<dbReference type="PANTHER" id="PTHR30471:SF3">
    <property type="entry name" value="UPF0758 PROTEIN YEES-RELATED"/>
    <property type="match status" value="1"/>
</dbReference>
<comment type="similarity">
    <text evidence="6">Belongs to the UPF0758 family.</text>
</comment>
<evidence type="ECO:0000256" key="2">
    <source>
        <dbReference type="ARBA" id="ARBA00022723"/>
    </source>
</evidence>
<dbReference type="Proteomes" id="UP000595564">
    <property type="component" value="Chromosome"/>
</dbReference>
<keyword evidence="4" id="KW-0862">Zinc</keyword>
<dbReference type="KEGG" id="thyd:TTHT_1522"/>
<dbReference type="Gene3D" id="3.40.140.10">
    <property type="entry name" value="Cytidine Deaminase, domain 2"/>
    <property type="match status" value="1"/>
</dbReference>
<keyword evidence="1" id="KW-0645">Protease</keyword>
<keyword evidence="9" id="KW-1185">Reference proteome</keyword>
<evidence type="ECO:0000256" key="1">
    <source>
        <dbReference type="ARBA" id="ARBA00022670"/>
    </source>
</evidence>
<dbReference type="InterPro" id="IPR025657">
    <property type="entry name" value="RadC_JAB"/>
</dbReference>
<dbReference type="InterPro" id="IPR037518">
    <property type="entry name" value="MPN"/>
</dbReference>
<evidence type="ECO:0000313" key="9">
    <source>
        <dbReference type="Proteomes" id="UP000595564"/>
    </source>
</evidence>
<dbReference type="GO" id="GO:0046872">
    <property type="term" value="F:metal ion binding"/>
    <property type="evidence" value="ECO:0007669"/>
    <property type="project" value="UniProtKB-KW"/>
</dbReference>
<accession>A0A7R6SYU3</accession>
<dbReference type="GO" id="GO:0008237">
    <property type="term" value="F:metallopeptidase activity"/>
    <property type="evidence" value="ECO:0007669"/>
    <property type="project" value="UniProtKB-KW"/>
</dbReference>